<dbReference type="InterPro" id="IPR016166">
    <property type="entry name" value="FAD-bd_PCMH"/>
</dbReference>
<dbReference type="InterPro" id="IPR016164">
    <property type="entry name" value="FAD-linked_Oxase-like_C"/>
</dbReference>
<dbReference type="InterPro" id="IPR016171">
    <property type="entry name" value="Vanillyl_alc_oxidase_C-sub2"/>
</dbReference>
<proteinExistence type="inferred from homology"/>
<dbReference type="PROSITE" id="PS51387">
    <property type="entry name" value="FAD_PCMH"/>
    <property type="match status" value="1"/>
</dbReference>
<dbReference type="PANTHER" id="PTHR43716">
    <property type="entry name" value="D-2-HYDROXYGLUTARATE DEHYDROGENASE, MITOCHONDRIAL"/>
    <property type="match status" value="1"/>
</dbReference>
<dbReference type="Gene3D" id="3.30.43.10">
    <property type="entry name" value="Uridine Diphospho-n-acetylenolpyruvylglucosamine Reductase, domain 2"/>
    <property type="match status" value="1"/>
</dbReference>
<dbReference type="InterPro" id="IPR051264">
    <property type="entry name" value="FAD-oxidored/transferase_4"/>
</dbReference>
<dbReference type="PANTHER" id="PTHR43716:SF2">
    <property type="entry name" value="BLL6224 PROTEIN"/>
    <property type="match status" value="1"/>
</dbReference>
<dbReference type="Gene3D" id="3.30.70.2190">
    <property type="match status" value="1"/>
</dbReference>
<dbReference type="Pfam" id="PF01565">
    <property type="entry name" value="FAD_binding_4"/>
    <property type="match status" value="1"/>
</dbReference>
<gene>
    <name evidence="5" type="ORF">JMJ92_05965</name>
</gene>
<name>A0ABS1RDI4_9RHOB</name>
<dbReference type="InterPro" id="IPR016169">
    <property type="entry name" value="FAD-bd_PCMH_sub2"/>
</dbReference>
<evidence type="ECO:0000256" key="1">
    <source>
        <dbReference type="ARBA" id="ARBA00008000"/>
    </source>
</evidence>
<reference evidence="6" key="1">
    <citation type="submission" date="2021-01" db="EMBL/GenBank/DDBJ databases">
        <title>Draft genomes of Rhodovulum sulfidophilum.</title>
        <authorList>
            <person name="Guzman M.S."/>
        </authorList>
    </citation>
    <scope>NUCLEOTIDE SEQUENCE [LARGE SCALE GENOMIC DNA]</scope>
    <source>
        <strain evidence="6">AB19</strain>
    </source>
</reference>
<accession>A0ABS1RDI4</accession>
<evidence type="ECO:0000256" key="3">
    <source>
        <dbReference type="ARBA" id="ARBA00022827"/>
    </source>
</evidence>
<evidence type="ECO:0000313" key="6">
    <source>
        <dbReference type="Proteomes" id="UP000635853"/>
    </source>
</evidence>
<evidence type="ECO:0000259" key="4">
    <source>
        <dbReference type="PROSITE" id="PS51387"/>
    </source>
</evidence>
<dbReference type="InterPro" id="IPR006094">
    <property type="entry name" value="Oxid_FAD_bind_N"/>
</dbReference>
<dbReference type="Gene3D" id="3.30.70.2740">
    <property type="match status" value="1"/>
</dbReference>
<dbReference type="SUPFAM" id="SSF55103">
    <property type="entry name" value="FAD-linked oxidases, C-terminal domain"/>
    <property type="match status" value="1"/>
</dbReference>
<dbReference type="InterPro" id="IPR004113">
    <property type="entry name" value="FAD-bd_oxidored_4_C"/>
</dbReference>
<dbReference type="Pfam" id="PF02913">
    <property type="entry name" value="FAD-oxidase_C"/>
    <property type="match status" value="1"/>
</dbReference>
<sequence length="484" mass="52303">MALGAFRLTEAPLDPIPHLTELLGPAHVLTGDDTRRYAHDWTGKYNSAPRAVLRPADRDQLAAIVTFASQHRIPVVPVAGNTGLSGGAYAEGALMVSVERLNRIREINPRARTATVEAGVILSQLHDAAAAQDMVFPLTFGARGSARIGGVLSTNAGGSNVLRYGTTRALCLGLEAVLPDGRVMDVMSPLYKDNTGLDLKDLMIGAEGTLGIITAAVVRLFPRPRAYATAMAAVESLPAALDLLNRLQETTGGAVEAFEYMPGNFMRHLFRCRPELRPPFAEAYEINIMVEIGATAPRDATPGPDGRLPVVAILEEALAEAMERGEVLDAVVAQNEAQRAEIWQRRELSAEICFSRQPVIDNDVALPLDLVGTFLDRMEARLQEIDPGAETVNVGHLGDGNLHYTVWPATDRPEMKEIIREAVEDEVAALRGSFSAEHGIGLSKLSTMTRRKDPVALDVMRRIKAAIDPQNIMNPGKLIPPGED</sequence>
<dbReference type="InterPro" id="IPR016167">
    <property type="entry name" value="FAD-bd_PCMH_sub1"/>
</dbReference>
<keyword evidence="2" id="KW-0285">Flavoprotein</keyword>
<dbReference type="Gene3D" id="3.30.465.10">
    <property type="match status" value="1"/>
</dbReference>
<dbReference type="Proteomes" id="UP000635853">
    <property type="component" value="Unassembled WGS sequence"/>
</dbReference>
<dbReference type="EMBL" id="JAESIL010000018">
    <property type="protein sequence ID" value="MBL3577704.1"/>
    <property type="molecule type" value="Genomic_DNA"/>
</dbReference>
<evidence type="ECO:0000256" key="2">
    <source>
        <dbReference type="ARBA" id="ARBA00022630"/>
    </source>
</evidence>
<protein>
    <submittedName>
        <fullName evidence="5">FAD-binding oxidoreductase</fullName>
    </submittedName>
</protein>
<organism evidence="5 6">
    <name type="scientific">Rhodovulum visakhapatnamense</name>
    <dbReference type="NCBI Taxonomy" id="364297"/>
    <lineage>
        <taxon>Bacteria</taxon>
        <taxon>Pseudomonadati</taxon>
        <taxon>Pseudomonadota</taxon>
        <taxon>Alphaproteobacteria</taxon>
        <taxon>Rhodobacterales</taxon>
        <taxon>Paracoccaceae</taxon>
        <taxon>Rhodovulum</taxon>
    </lineage>
</organism>
<evidence type="ECO:0000313" key="5">
    <source>
        <dbReference type="EMBL" id="MBL3577704.1"/>
    </source>
</evidence>
<dbReference type="SUPFAM" id="SSF56176">
    <property type="entry name" value="FAD-binding/transporter-associated domain-like"/>
    <property type="match status" value="1"/>
</dbReference>
<comment type="similarity">
    <text evidence="1">Belongs to the FAD-binding oxidoreductase/transferase type 4 family.</text>
</comment>
<dbReference type="Gene3D" id="1.10.45.10">
    <property type="entry name" value="Vanillyl-alcohol Oxidase, Chain A, domain 4"/>
    <property type="match status" value="1"/>
</dbReference>
<keyword evidence="6" id="KW-1185">Reference proteome</keyword>
<feature type="domain" description="FAD-binding PCMH-type" evidence="4">
    <location>
        <begin position="45"/>
        <end position="223"/>
    </location>
</feature>
<keyword evidence="3" id="KW-0274">FAD</keyword>
<comment type="caution">
    <text evidence="5">The sequence shown here is derived from an EMBL/GenBank/DDBJ whole genome shotgun (WGS) entry which is preliminary data.</text>
</comment>
<dbReference type="InterPro" id="IPR036318">
    <property type="entry name" value="FAD-bd_PCMH-like_sf"/>
</dbReference>